<organism evidence="1">
    <name type="scientific">Physcomitrium patens</name>
    <name type="common">Spreading-leaved earth moss</name>
    <name type="synonym">Physcomitrella patens</name>
    <dbReference type="NCBI Taxonomy" id="3218"/>
    <lineage>
        <taxon>Eukaryota</taxon>
        <taxon>Viridiplantae</taxon>
        <taxon>Streptophyta</taxon>
        <taxon>Embryophyta</taxon>
        <taxon>Bryophyta</taxon>
        <taxon>Bryophytina</taxon>
        <taxon>Bryopsida</taxon>
        <taxon>Funariidae</taxon>
        <taxon>Funariales</taxon>
        <taxon>Funariaceae</taxon>
        <taxon>Physcomitrium</taxon>
    </lineage>
</organism>
<dbReference type="EnsemblPlants" id="Pp3c18_2960V3.1">
    <property type="protein sequence ID" value="Pp3c18_2960V3.1"/>
    <property type="gene ID" value="Pp3c18_2960"/>
</dbReference>
<reference evidence="1 3" key="2">
    <citation type="journal article" date="2018" name="Plant J.">
        <title>The Physcomitrella patens chromosome-scale assembly reveals moss genome structure and evolution.</title>
        <authorList>
            <person name="Lang D."/>
            <person name="Ullrich K.K."/>
            <person name="Murat F."/>
            <person name="Fuchs J."/>
            <person name="Jenkins J."/>
            <person name="Haas F.B."/>
            <person name="Piednoel M."/>
            <person name="Gundlach H."/>
            <person name="Van Bel M."/>
            <person name="Meyberg R."/>
            <person name="Vives C."/>
            <person name="Morata J."/>
            <person name="Symeonidi A."/>
            <person name="Hiss M."/>
            <person name="Muchero W."/>
            <person name="Kamisugi Y."/>
            <person name="Saleh O."/>
            <person name="Blanc G."/>
            <person name="Decker E.L."/>
            <person name="van Gessel N."/>
            <person name="Grimwood J."/>
            <person name="Hayes R.D."/>
            <person name="Graham S.W."/>
            <person name="Gunter L.E."/>
            <person name="McDaniel S.F."/>
            <person name="Hoernstein S.N.W."/>
            <person name="Larsson A."/>
            <person name="Li F.W."/>
            <person name="Perroud P.F."/>
            <person name="Phillips J."/>
            <person name="Ranjan P."/>
            <person name="Rokshar D.S."/>
            <person name="Rothfels C.J."/>
            <person name="Schneider L."/>
            <person name="Shu S."/>
            <person name="Stevenson D.W."/>
            <person name="Thummler F."/>
            <person name="Tillich M."/>
            <person name="Villarreal Aguilar J.C."/>
            <person name="Widiez T."/>
            <person name="Wong G.K."/>
            <person name="Wymore A."/>
            <person name="Zhang Y."/>
            <person name="Zimmer A.D."/>
            <person name="Quatrano R.S."/>
            <person name="Mayer K.F.X."/>
            <person name="Goodstein D."/>
            <person name="Casacuberta J.M."/>
            <person name="Vandepoele K."/>
            <person name="Reski R."/>
            <person name="Cuming A.C."/>
            <person name="Tuskan G.A."/>
            <person name="Maumus F."/>
            <person name="Salse J."/>
            <person name="Schmutz J."/>
            <person name="Rensing S.A."/>
        </authorList>
    </citation>
    <scope>NUCLEOTIDE SEQUENCE [LARGE SCALE GENOMIC DNA]</scope>
    <source>
        <strain evidence="2 3">cv. Gransden 2004</strain>
    </source>
</reference>
<dbReference type="AlphaFoldDB" id="A0A2K1IZR1"/>
<keyword evidence="3" id="KW-1185">Reference proteome</keyword>
<accession>A0A2K1IZR1</accession>
<name>A0A2K1IZR1_PHYPA</name>
<evidence type="ECO:0000313" key="3">
    <source>
        <dbReference type="Proteomes" id="UP000006727"/>
    </source>
</evidence>
<dbReference type="EMBL" id="ABEU02000018">
    <property type="protein sequence ID" value="PNR34772.1"/>
    <property type="molecule type" value="Genomic_DNA"/>
</dbReference>
<dbReference type="Gramene" id="Pp3c18_2960V3.1">
    <property type="protein sequence ID" value="Pp3c18_2960V3.1"/>
    <property type="gene ID" value="Pp3c18_2960"/>
</dbReference>
<evidence type="ECO:0000313" key="1">
    <source>
        <dbReference type="EMBL" id="PNR34772.1"/>
    </source>
</evidence>
<gene>
    <name evidence="1" type="ORF">PHYPA_022670</name>
</gene>
<evidence type="ECO:0000313" key="2">
    <source>
        <dbReference type="EnsemblPlants" id="Pp3c18_2960V3.1"/>
    </source>
</evidence>
<reference evidence="2" key="3">
    <citation type="submission" date="2020-12" db="UniProtKB">
        <authorList>
            <consortium name="EnsemblPlants"/>
        </authorList>
    </citation>
    <scope>IDENTIFICATION</scope>
</reference>
<proteinExistence type="predicted"/>
<protein>
    <submittedName>
        <fullName evidence="1 2">Uncharacterized protein</fullName>
    </submittedName>
</protein>
<dbReference type="Proteomes" id="UP000006727">
    <property type="component" value="Chromosome 18"/>
</dbReference>
<sequence length="82" mass="8543">MIVDGVGVVGISGWCGCGRRLRGSAGAVDIPETLRLFSIMICVFLSNGSHLGRLGADLEAELLLSCHLGSLDVEGFSVILLV</sequence>
<reference evidence="1 3" key="1">
    <citation type="journal article" date="2008" name="Science">
        <title>The Physcomitrella genome reveals evolutionary insights into the conquest of land by plants.</title>
        <authorList>
            <person name="Rensing S."/>
            <person name="Lang D."/>
            <person name="Zimmer A."/>
            <person name="Terry A."/>
            <person name="Salamov A."/>
            <person name="Shapiro H."/>
            <person name="Nishiyama T."/>
            <person name="Perroud P.-F."/>
            <person name="Lindquist E."/>
            <person name="Kamisugi Y."/>
            <person name="Tanahashi T."/>
            <person name="Sakakibara K."/>
            <person name="Fujita T."/>
            <person name="Oishi K."/>
            <person name="Shin-I T."/>
            <person name="Kuroki Y."/>
            <person name="Toyoda A."/>
            <person name="Suzuki Y."/>
            <person name="Hashimoto A."/>
            <person name="Yamaguchi K."/>
            <person name="Sugano A."/>
            <person name="Kohara Y."/>
            <person name="Fujiyama A."/>
            <person name="Anterola A."/>
            <person name="Aoki S."/>
            <person name="Ashton N."/>
            <person name="Barbazuk W.B."/>
            <person name="Barker E."/>
            <person name="Bennetzen J."/>
            <person name="Bezanilla M."/>
            <person name="Blankenship R."/>
            <person name="Cho S.H."/>
            <person name="Dutcher S."/>
            <person name="Estelle M."/>
            <person name="Fawcett J.A."/>
            <person name="Gundlach H."/>
            <person name="Hanada K."/>
            <person name="Heyl A."/>
            <person name="Hicks K.A."/>
            <person name="Hugh J."/>
            <person name="Lohr M."/>
            <person name="Mayer K."/>
            <person name="Melkozernov A."/>
            <person name="Murata T."/>
            <person name="Nelson D."/>
            <person name="Pils B."/>
            <person name="Prigge M."/>
            <person name="Reiss B."/>
            <person name="Renner T."/>
            <person name="Rombauts S."/>
            <person name="Rushton P."/>
            <person name="Sanderfoot A."/>
            <person name="Schween G."/>
            <person name="Shiu S.-H."/>
            <person name="Stueber K."/>
            <person name="Theodoulou F.L."/>
            <person name="Tu H."/>
            <person name="Van de Peer Y."/>
            <person name="Verrier P.J."/>
            <person name="Waters E."/>
            <person name="Wood A."/>
            <person name="Yang L."/>
            <person name="Cove D."/>
            <person name="Cuming A."/>
            <person name="Hasebe M."/>
            <person name="Lucas S."/>
            <person name="Mishler D.B."/>
            <person name="Reski R."/>
            <person name="Grigoriev I."/>
            <person name="Quatrano R.S."/>
            <person name="Boore J.L."/>
        </authorList>
    </citation>
    <scope>NUCLEOTIDE SEQUENCE [LARGE SCALE GENOMIC DNA]</scope>
    <source>
        <strain evidence="2 3">cv. Gransden 2004</strain>
    </source>
</reference>